<comment type="cofactor">
    <cofactor evidence="1">
        <name>Mg(2+)</name>
        <dbReference type="ChEBI" id="CHEBI:18420"/>
    </cofactor>
</comment>
<evidence type="ECO:0000256" key="2">
    <source>
        <dbReference type="ARBA" id="ARBA00009997"/>
    </source>
</evidence>
<dbReference type="InterPro" id="IPR005238">
    <property type="entry name" value="ComB-like"/>
</dbReference>
<dbReference type="SUPFAM" id="SSF142823">
    <property type="entry name" value="ComB-like"/>
    <property type="match status" value="1"/>
</dbReference>
<dbReference type="Gene3D" id="3.90.1560.10">
    <property type="entry name" value="ComB-like"/>
    <property type="match status" value="1"/>
</dbReference>
<reference evidence="7" key="1">
    <citation type="journal article" date="2014" name="Front. Microbiol.">
        <title>High frequency of phylogenetically diverse reductive dehalogenase-homologous genes in deep subseafloor sedimentary metagenomes.</title>
        <authorList>
            <person name="Kawai M."/>
            <person name="Futagami T."/>
            <person name="Toyoda A."/>
            <person name="Takaki Y."/>
            <person name="Nishi S."/>
            <person name="Hori S."/>
            <person name="Arai W."/>
            <person name="Tsubouchi T."/>
            <person name="Morono Y."/>
            <person name="Uchiyama I."/>
            <person name="Ito T."/>
            <person name="Fujiyama A."/>
            <person name="Inagaki F."/>
            <person name="Takami H."/>
        </authorList>
    </citation>
    <scope>NUCLEOTIDE SEQUENCE</scope>
    <source>
        <strain evidence="7">Expedition CK06-06</strain>
    </source>
</reference>
<evidence type="ECO:0000256" key="4">
    <source>
        <dbReference type="ARBA" id="ARBA00022801"/>
    </source>
</evidence>
<feature type="non-terminal residue" evidence="7">
    <location>
        <position position="75"/>
    </location>
</feature>
<dbReference type="Pfam" id="PF04029">
    <property type="entry name" value="2-ph_phosp"/>
    <property type="match status" value="1"/>
</dbReference>
<evidence type="ECO:0000313" key="7">
    <source>
        <dbReference type="EMBL" id="GAI84807.1"/>
    </source>
</evidence>
<dbReference type="GO" id="GO:0050545">
    <property type="term" value="F:sulfopyruvate decarboxylase activity"/>
    <property type="evidence" value="ECO:0007669"/>
    <property type="project" value="TreeGrafter"/>
</dbReference>
<comment type="similarity">
    <text evidence="2">Belongs to the ComB family.</text>
</comment>
<evidence type="ECO:0000256" key="3">
    <source>
        <dbReference type="ARBA" id="ARBA00012953"/>
    </source>
</evidence>
<dbReference type="AlphaFoldDB" id="X1RVK8"/>
<dbReference type="GO" id="GO:0000287">
    <property type="term" value="F:magnesium ion binding"/>
    <property type="evidence" value="ECO:0007669"/>
    <property type="project" value="InterPro"/>
</dbReference>
<proteinExistence type="inferred from homology"/>
<accession>X1RVK8</accession>
<dbReference type="PANTHER" id="PTHR37311">
    <property type="entry name" value="2-PHOSPHOSULFOLACTATE PHOSPHATASE-RELATED"/>
    <property type="match status" value="1"/>
</dbReference>
<gene>
    <name evidence="7" type="ORF">S12H4_12476</name>
</gene>
<organism evidence="7">
    <name type="scientific">marine sediment metagenome</name>
    <dbReference type="NCBI Taxonomy" id="412755"/>
    <lineage>
        <taxon>unclassified sequences</taxon>
        <taxon>metagenomes</taxon>
        <taxon>ecological metagenomes</taxon>
    </lineage>
</organism>
<name>X1RVK8_9ZZZZ</name>
<dbReference type="EC" id="3.1.3.71" evidence="3"/>
<dbReference type="EMBL" id="BARW01005963">
    <property type="protein sequence ID" value="GAI84807.1"/>
    <property type="molecule type" value="Genomic_DNA"/>
</dbReference>
<evidence type="ECO:0000256" key="5">
    <source>
        <dbReference type="ARBA" id="ARBA00022842"/>
    </source>
</evidence>
<dbReference type="PANTHER" id="PTHR37311:SF1">
    <property type="entry name" value="2-PHOSPHOSULFOLACTATE PHOSPHATASE-RELATED"/>
    <property type="match status" value="1"/>
</dbReference>
<dbReference type="InterPro" id="IPR036702">
    <property type="entry name" value="ComB-like_sf"/>
</dbReference>
<evidence type="ECO:0000256" key="1">
    <source>
        <dbReference type="ARBA" id="ARBA00001946"/>
    </source>
</evidence>
<comment type="caution">
    <text evidence="7">The sequence shown here is derived from an EMBL/GenBank/DDBJ whole genome shotgun (WGS) entry which is preliminary data.</text>
</comment>
<feature type="non-terminal residue" evidence="7">
    <location>
        <position position="1"/>
    </location>
</feature>
<protein>
    <recommendedName>
        <fullName evidence="3">2-phosphosulfolactate phosphatase</fullName>
        <ecNumber evidence="3">3.1.3.71</ecNumber>
    </recommendedName>
</protein>
<keyword evidence="5" id="KW-0460">Magnesium</keyword>
<sequence length="75" mass="8525">IPIFSPNQAKKKARQFKKERVLLGGEREGVKIEGFDLGNSPREYKREAVKDKTIIFSTTNGVKTLEMVKGAYRII</sequence>
<dbReference type="GO" id="GO:0050532">
    <property type="term" value="F:2-phosphosulfolactate phosphatase activity"/>
    <property type="evidence" value="ECO:0007669"/>
    <property type="project" value="UniProtKB-EC"/>
</dbReference>
<comment type="catalytic activity">
    <reaction evidence="6">
        <text>(2R)-O-phospho-3-sulfolactate + H2O = (2R)-3-sulfolactate + phosphate</text>
        <dbReference type="Rhea" id="RHEA:23416"/>
        <dbReference type="ChEBI" id="CHEBI:15377"/>
        <dbReference type="ChEBI" id="CHEBI:15597"/>
        <dbReference type="ChEBI" id="CHEBI:43474"/>
        <dbReference type="ChEBI" id="CHEBI:58738"/>
        <dbReference type="EC" id="3.1.3.71"/>
    </reaction>
</comment>
<keyword evidence="4" id="KW-0378">Hydrolase</keyword>
<evidence type="ECO:0000256" key="6">
    <source>
        <dbReference type="ARBA" id="ARBA00033711"/>
    </source>
</evidence>